<dbReference type="Proteomes" id="UP001497457">
    <property type="component" value="Chromosome 31b"/>
</dbReference>
<feature type="compositionally biased region" description="Basic and acidic residues" evidence="1">
    <location>
        <begin position="1071"/>
        <end position="1094"/>
    </location>
</feature>
<dbReference type="InterPro" id="IPR009057">
    <property type="entry name" value="Homeodomain-like_sf"/>
</dbReference>
<dbReference type="SUPFAM" id="SSF46689">
    <property type="entry name" value="Homeodomain-like"/>
    <property type="match status" value="2"/>
</dbReference>
<reference evidence="4" key="1">
    <citation type="submission" date="2024-06" db="EMBL/GenBank/DDBJ databases">
        <authorList>
            <person name="Ryan C."/>
        </authorList>
    </citation>
    <scope>NUCLEOTIDE SEQUENCE [LARGE SCALE GENOMIC DNA]</scope>
</reference>
<feature type="region of interest" description="Disordered" evidence="1">
    <location>
        <begin position="487"/>
        <end position="518"/>
    </location>
</feature>
<feature type="compositionally biased region" description="Polar residues" evidence="1">
    <location>
        <begin position="49"/>
        <end position="62"/>
    </location>
</feature>
<dbReference type="Gene3D" id="1.10.10.60">
    <property type="entry name" value="Homeodomain-like"/>
    <property type="match status" value="1"/>
</dbReference>
<dbReference type="CDD" id="cd00167">
    <property type="entry name" value="SANT"/>
    <property type="match status" value="1"/>
</dbReference>
<protein>
    <recommendedName>
        <fullName evidence="2">SANT domain-containing protein</fullName>
    </recommendedName>
</protein>
<dbReference type="Pfam" id="PF00249">
    <property type="entry name" value="Myb_DNA-binding"/>
    <property type="match status" value="1"/>
</dbReference>
<dbReference type="EMBL" id="OZ075141">
    <property type="protein sequence ID" value="CAL5033358.1"/>
    <property type="molecule type" value="Genomic_DNA"/>
</dbReference>
<feature type="region of interest" description="Disordered" evidence="1">
    <location>
        <begin position="1496"/>
        <end position="1520"/>
    </location>
</feature>
<evidence type="ECO:0000259" key="2">
    <source>
        <dbReference type="PROSITE" id="PS51293"/>
    </source>
</evidence>
<dbReference type="PROSITE" id="PS51293">
    <property type="entry name" value="SANT"/>
    <property type="match status" value="2"/>
</dbReference>
<feature type="region of interest" description="Disordered" evidence="1">
    <location>
        <begin position="1056"/>
        <end position="1094"/>
    </location>
</feature>
<feature type="region of interest" description="Disordered" evidence="1">
    <location>
        <begin position="283"/>
        <end position="306"/>
    </location>
</feature>
<organism evidence="3 4">
    <name type="scientific">Urochloa decumbens</name>
    <dbReference type="NCBI Taxonomy" id="240449"/>
    <lineage>
        <taxon>Eukaryota</taxon>
        <taxon>Viridiplantae</taxon>
        <taxon>Streptophyta</taxon>
        <taxon>Embryophyta</taxon>
        <taxon>Tracheophyta</taxon>
        <taxon>Spermatophyta</taxon>
        <taxon>Magnoliopsida</taxon>
        <taxon>Liliopsida</taxon>
        <taxon>Poales</taxon>
        <taxon>Poaceae</taxon>
        <taxon>PACMAD clade</taxon>
        <taxon>Panicoideae</taxon>
        <taxon>Panicodae</taxon>
        <taxon>Paniceae</taxon>
        <taxon>Melinidinae</taxon>
        <taxon>Urochloa</taxon>
    </lineage>
</organism>
<dbReference type="PANTHER" id="PTHR47340">
    <property type="entry name" value="DUPLICATED HOMEODOMAIN-LIKE SUPERFAMILY PROTEIN"/>
    <property type="match status" value="1"/>
</dbReference>
<sequence>MDRGPEWFFYGWGPYWNQNQQPQPWCQWNPYWNQVTSFSNVCRNVAVPQSGSHMGPPSHNSSRPLDRPPTPRPPHPCRGVSLGGRSSKSSGLHKGRDLLGRDGGKGLLGPGGDPSSQRRKTPFLPPKKRVDFKSPKLHSQHWNGSDDNSSKWTAKQPLDPVRETPDPSPASSTKTGLGSHVTTALSSPPHLESSDVDVSMTQRNDQGDVLGLGGYIEKKRLLSKTSLADVEEEVKVTRKMTRLGWGQGLAKYERQLKELNGQKPVPDGDNGETGNEAIVYTATASASSDRPSPTPGSNVDPGNNNANTIEMMVSKVAVPESSRGCSLPIGGIGYRGNSSTSLPETVIRPTELSDFSRKHCPPPDVGGNCNPCNSSLNMTETVTCAATVPSSWHGSSPSPGDIDDHGNIKSLAETVIFPEVSTFCRNPLPGGNSDPCNSSTSMTETVVSELASSHGCDPPPVAGDSGSLGKRSMRLTEILISPAVSALSPRFSTSPPPAGGGTSDLSNSSMSMVEGTACPASDGCSHPTGANGVHGHDSMNLLTEKVVRPEDMPPPPSHGCARSPAAGDNGALGNSNTSLTAALINADTALASCDGCNLPPDSSNAKSTKVQDIPHKLILQPRNKIQQSARMPAIILRKLRTPRTFLKKNNLFEEPQASELRGSRFKAWSQEEKDVFSEKLATFGTDFTKISSFLPQKTPADCSEYYSKDYKSECSMKGNKRLPTSQEQCNNVNDAAPYTSGIATVTATKNYRRMKTMAEHMKKPANHESVAHLQSHSLTDKGHHVESSIVVNEHLTGNVLVGEMNVPSLLGMNSPITNSDQAVSLTSPKTEAAELKNLNEDSCSNEEIRKGEQEIWTNRERCRLNQAIVNHGLDFASISVHVGTKSIEQCRNFLGNCKNGLNLGDKHVNNNVNSTISTNDKSVSNMDSATCVVQSYSMVKENVSQLTSAYHGDAQNYLAAGASGQGASERITSLSGSCQKIPNVTIESNQIISREENLELCTVPEECNDTAEHSQNDTETNSDIIDDSIAPSEMESLRSDSTPCIATDGAEISGHHEFVQPPEDSDAFKIGSKENNDRAKKDEKNPDHGIASKEDSDIQLGCIVNSQKEEENLGTISSLVGNDLSASPTQDSDGASKNIDMPPSTAPATLQAVYAKFYRGEVVDLNIPPDVAPEDVVSLALDNNRAEPSMDPSELLKTTEATAIIRARETTDLNGDSEPANHVNHVQDTHQSQTTIPETSHRPANQSGCIMLFGQVIYKAPYSVTSFTCSQGNQTVLCSSDMPSDTVVPIRAGGGKLYFSGPNVWRSTPIYPGQQAVLSNTTMPYGSTNGAAAWLRQQPGSSAFVNRSQPVNPGQQAVLSNTTLPYGSTNVAAAWPQLRLGSNALVNMSHPVNPRQQAVSPNTRMPHRSTNGALAWLQLQPGSSALVNMNQHGNPGHEAVLPNATMPQGLTNGTAAWLQLQPGSSAAVNTRQQRRHVHMTSYSTTRAGVPYHLRQDSSSSGGGGLINFNNFNPGQQQGPSRILDTSSVVNGYPCFPVSIQNQAPPTSIMRSGTNNIEGASTSNTGVAAGEKRRGRVRQNS</sequence>
<accession>A0ABC9D7P1</accession>
<feature type="region of interest" description="Disordered" evidence="1">
    <location>
        <begin position="1543"/>
        <end position="1580"/>
    </location>
</feature>
<feature type="compositionally biased region" description="Polar residues" evidence="1">
    <location>
        <begin position="1119"/>
        <end position="1135"/>
    </location>
</feature>
<feature type="compositionally biased region" description="Basic and acidic residues" evidence="1">
    <location>
        <begin position="94"/>
        <end position="104"/>
    </location>
</feature>
<gene>
    <name evidence="3" type="ORF">URODEC1_LOCUS82637</name>
</gene>
<evidence type="ECO:0000313" key="3">
    <source>
        <dbReference type="EMBL" id="CAL5033358.1"/>
    </source>
</evidence>
<feature type="domain" description="SANT" evidence="2">
    <location>
        <begin position="851"/>
        <end position="902"/>
    </location>
</feature>
<feature type="domain" description="SANT" evidence="2">
    <location>
        <begin position="663"/>
        <end position="714"/>
    </location>
</feature>
<feature type="compositionally biased region" description="Polar residues" evidence="1">
    <location>
        <begin position="1543"/>
        <end position="1565"/>
    </location>
</feature>
<feature type="region of interest" description="Disordered" evidence="1">
    <location>
        <begin position="49"/>
        <end position="209"/>
    </location>
</feature>
<dbReference type="SMART" id="SM00717">
    <property type="entry name" value="SANT"/>
    <property type="match status" value="2"/>
</dbReference>
<dbReference type="InterPro" id="IPR017884">
    <property type="entry name" value="SANT_dom"/>
</dbReference>
<evidence type="ECO:0000256" key="1">
    <source>
        <dbReference type="SAM" id="MobiDB-lite"/>
    </source>
</evidence>
<evidence type="ECO:0000313" key="4">
    <source>
        <dbReference type="Proteomes" id="UP001497457"/>
    </source>
</evidence>
<feature type="region of interest" description="Disordered" evidence="1">
    <location>
        <begin position="1119"/>
        <end position="1144"/>
    </location>
</feature>
<feature type="compositionally biased region" description="Low complexity" evidence="1">
    <location>
        <begin position="1507"/>
        <end position="1519"/>
    </location>
</feature>
<name>A0ABC9D7P1_9POAL</name>
<dbReference type="InterPro" id="IPR001005">
    <property type="entry name" value="SANT/Myb"/>
</dbReference>
<dbReference type="Gene3D" id="1.20.58.1880">
    <property type="match status" value="1"/>
</dbReference>
<feature type="compositionally biased region" description="Pro residues" evidence="1">
    <location>
        <begin position="67"/>
        <end position="76"/>
    </location>
</feature>
<feature type="compositionally biased region" description="Polar residues" evidence="1">
    <location>
        <begin position="140"/>
        <end position="153"/>
    </location>
</feature>
<proteinExistence type="predicted"/>
<feature type="compositionally biased region" description="Polar residues" evidence="1">
    <location>
        <begin position="169"/>
        <end position="186"/>
    </location>
</feature>
<feature type="region of interest" description="Disordered" evidence="1">
    <location>
        <begin position="548"/>
        <end position="573"/>
    </location>
</feature>
<feature type="compositionally biased region" description="Low complexity" evidence="1">
    <location>
        <begin position="77"/>
        <end position="92"/>
    </location>
</feature>
<keyword evidence="4" id="KW-1185">Reference proteome</keyword>
<reference evidence="3 4" key="2">
    <citation type="submission" date="2024-10" db="EMBL/GenBank/DDBJ databases">
        <authorList>
            <person name="Ryan C."/>
        </authorList>
    </citation>
    <scope>NUCLEOTIDE SEQUENCE [LARGE SCALE GENOMIC DNA]</scope>
</reference>
<dbReference type="PANTHER" id="PTHR47340:SF1">
    <property type="entry name" value="DUPLICATED HOMEODOMAIN-LIKE SUPERFAMILY PROTEIN"/>
    <property type="match status" value="1"/>
</dbReference>